<keyword evidence="1" id="KW-0723">Serine/threonine-protein kinase</keyword>
<keyword evidence="2" id="KW-0808">Transferase</keyword>
<feature type="domain" description="Protein kinase" evidence="9">
    <location>
        <begin position="6"/>
        <end position="322"/>
    </location>
</feature>
<dbReference type="Pfam" id="PF00069">
    <property type="entry name" value="Pkinase"/>
    <property type="match status" value="1"/>
</dbReference>
<feature type="compositionally biased region" description="Low complexity" evidence="8">
    <location>
        <begin position="509"/>
        <end position="523"/>
    </location>
</feature>
<dbReference type="PROSITE" id="PS50011">
    <property type="entry name" value="PROTEIN_KINASE_DOM"/>
    <property type="match status" value="1"/>
</dbReference>
<proteinExistence type="predicted"/>
<feature type="region of interest" description="Disordered" evidence="8">
    <location>
        <begin position="346"/>
        <end position="390"/>
    </location>
</feature>
<dbReference type="Proteomes" id="UP001209570">
    <property type="component" value="Unassembled WGS sequence"/>
</dbReference>
<accession>A0AAD5LYS3</accession>
<dbReference type="Gene3D" id="1.10.510.10">
    <property type="entry name" value="Transferase(Phosphotransferase) domain 1"/>
    <property type="match status" value="1"/>
</dbReference>
<evidence type="ECO:0000256" key="6">
    <source>
        <dbReference type="PIRSR" id="PIRSR630616-1"/>
    </source>
</evidence>
<dbReference type="EMBL" id="JAKCXM010000269">
    <property type="protein sequence ID" value="KAJ0397056.1"/>
    <property type="molecule type" value="Genomic_DNA"/>
</dbReference>
<evidence type="ECO:0000313" key="10">
    <source>
        <dbReference type="EMBL" id="KAJ0397056.1"/>
    </source>
</evidence>
<dbReference type="InterPro" id="IPR000719">
    <property type="entry name" value="Prot_kinase_dom"/>
</dbReference>
<dbReference type="InterPro" id="IPR011009">
    <property type="entry name" value="Kinase-like_dom_sf"/>
</dbReference>
<gene>
    <name evidence="10" type="ORF">P43SY_010040</name>
</gene>
<sequence>MAAEDFAVIKTLRSAIYGHVALVRHRRSGELFAMKRMSLAHMAAQRAVSGPKVREDGDAELRILRRLSGNRVFTDGGDGDGDGDDRCGDLLQASWSAHPLWHADGSDIVPTHHHVLTLYTDFVDARSQSRCLILDYCPYGELYDQIQHAPSQSLSVDTTRRLFFQIATALTFIHAQGIAHRDLSLENVLIDARKQCRVADFGLAAERGRRCTGRVGKTFYMAPEVYGFDDAAGGDYDGLRADMWSLGVMLFIMVTGVPPFETPGEGDARFQVVQTAGVDALLRRWHLHERLPGDLRHLLSNLLCVEPHDRLTAEEVLAHAWLEDVAASAGFSGPEGTFERGLIAAEQVSDEPSAKTESDDSAGEPDEQMEATPADSASEQTPRRPRVRKRMKIVVEGDRDALLDARLQPPVLSHDSPFSRQIKSAPPLPLASPMVWPRVGVKAAFRRLLGSPPTDPCKASAAADADLALMDRDQLYEPDAEADDDERGDSAPASGLGDLISRRRPRVDSCSSCSSSSSTSSSSWLVTKQQMAT</sequence>
<feature type="binding site" evidence="7">
    <location>
        <begin position="186"/>
        <end position="187"/>
    </location>
    <ligand>
        <name>ATP</name>
        <dbReference type="ChEBI" id="CHEBI:30616"/>
    </ligand>
</feature>
<dbReference type="AlphaFoldDB" id="A0AAD5LYS3"/>
<protein>
    <recommendedName>
        <fullName evidence="9">Protein kinase domain-containing protein</fullName>
    </recommendedName>
</protein>
<keyword evidence="3 7" id="KW-0547">Nucleotide-binding</keyword>
<dbReference type="GO" id="GO:0005524">
    <property type="term" value="F:ATP binding"/>
    <property type="evidence" value="ECO:0007669"/>
    <property type="project" value="UniProtKB-KW"/>
</dbReference>
<evidence type="ECO:0000256" key="4">
    <source>
        <dbReference type="ARBA" id="ARBA00022777"/>
    </source>
</evidence>
<evidence type="ECO:0000256" key="2">
    <source>
        <dbReference type="ARBA" id="ARBA00022679"/>
    </source>
</evidence>
<evidence type="ECO:0000256" key="3">
    <source>
        <dbReference type="ARBA" id="ARBA00022741"/>
    </source>
</evidence>
<evidence type="ECO:0000256" key="7">
    <source>
        <dbReference type="PIRSR" id="PIRSR630616-2"/>
    </source>
</evidence>
<evidence type="ECO:0000313" key="11">
    <source>
        <dbReference type="Proteomes" id="UP001209570"/>
    </source>
</evidence>
<keyword evidence="4" id="KW-0418">Kinase</keyword>
<keyword evidence="11" id="KW-1185">Reference proteome</keyword>
<evidence type="ECO:0000256" key="8">
    <source>
        <dbReference type="SAM" id="MobiDB-lite"/>
    </source>
</evidence>
<feature type="active site" description="Proton acceptor" evidence="6">
    <location>
        <position position="182"/>
    </location>
</feature>
<name>A0AAD5LYS3_PYTIN</name>
<feature type="binding site" evidence="7">
    <location>
        <position position="200"/>
    </location>
    <ligand>
        <name>ATP</name>
        <dbReference type="ChEBI" id="CHEBI:30616"/>
    </ligand>
</feature>
<dbReference type="SUPFAM" id="SSF56112">
    <property type="entry name" value="Protein kinase-like (PK-like)"/>
    <property type="match status" value="1"/>
</dbReference>
<dbReference type="GO" id="GO:0004674">
    <property type="term" value="F:protein serine/threonine kinase activity"/>
    <property type="evidence" value="ECO:0007669"/>
    <property type="project" value="UniProtKB-KW"/>
</dbReference>
<feature type="compositionally biased region" description="Polar residues" evidence="8">
    <location>
        <begin position="524"/>
        <end position="533"/>
    </location>
</feature>
<reference evidence="10" key="1">
    <citation type="submission" date="2021-12" db="EMBL/GenBank/DDBJ databases">
        <title>Prjna785345.</title>
        <authorList>
            <person name="Rujirawat T."/>
            <person name="Krajaejun T."/>
        </authorList>
    </citation>
    <scope>NUCLEOTIDE SEQUENCE</scope>
    <source>
        <strain evidence="10">Pi057C3</strain>
    </source>
</reference>
<organism evidence="10 11">
    <name type="scientific">Pythium insidiosum</name>
    <name type="common">Pythiosis disease agent</name>
    <dbReference type="NCBI Taxonomy" id="114742"/>
    <lineage>
        <taxon>Eukaryota</taxon>
        <taxon>Sar</taxon>
        <taxon>Stramenopiles</taxon>
        <taxon>Oomycota</taxon>
        <taxon>Peronosporomycetes</taxon>
        <taxon>Pythiales</taxon>
        <taxon>Pythiaceae</taxon>
        <taxon>Pythium</taxon>
    </lineage>
</organism>
<dbReference type="InterPro" id="IPR030616">
    <property type="entry name" value="Aur-like"/>
</dbReference>
<comment type="caution">
    <text evidence="10">The sequence shown here is derived from an EMBL/GenBank/DDBJ whole genome shotgun (WGS) entry which is preliminary data.</text>
</comment>
<feature type="compositionally biased region" description="Acidic residues" evidence="8">
    <location>
        <begin position="476"/>
        <end position="487"/>
    </location>
</feature>
<evidence type="ECO:0000256" key="1">
    <source>
        <dbReference type="ARBA" id="ARBA00022527"/>
    </source>
</evidence>
<dbReference type="PANTHER" id="PTHR24350">
    <property type="entry name" value="SERINE/THREONINE-PROTEIN KINASE IAL-RELATED"/>
    <property type="match status" value="1"/>
</dbReference>
<feature type="compositionally biased region" description="Acidic residues" evidence="8">
    <location>
        <begin position="359"/>
        <end position="369"/>
    </location>
</feature>
<evidence type="ECO:0000259" key="9">
    <source>
        <dbReference type="PROSITE" id="PS50011"/>
    </source>
</evidence>
<keyword evidence="5 7" id="KW-0067">ATP-binding</keyword>
<evidence type="ECO:0000256" key="5">
    <source>
        <dbReference type="ARBA" id="ARBA00022840"/>
    </source>
</evidence>
<dbReference type="Gene3D" id="3.30.200.20">
    <property type="entry name" value="Phosphorylase Kinase, domain 1"/>
    <property type="match status" value="1"/>
</dbReference>
<feature type="region of interest" description="Disordered" evidence="8">
    <location>
        <begin position="469"/>
        <end position="533"/>
    </location>
</feature>